<dbReference type="EMBL" id="LFTY01000002">
    <property type="protein sequence ID" value="KMW57850.1"/>
    <property type="molecule type" value="Genomic_DNA"/>
</dbReference>
<dbReference type="RefSeq" id="WP_160314488.1">
    <property type="nucleotide sequence ID" value="NZ_LFTY01000002.1"/>
</dbReference>
<name>A0A0J9E4X2_9RHOB</name>
<proteinExistence type="predicted"/>
<evidence type="ECO:0000256" key="1">
    <source>
        <dbReference type="SAM" id="Phobius"/>
    </source>
</evidence>
<keyword evidence="1" id="KW-0472">Membrane</keyword>
<dbReference type="OrthoDB" id="7649737at2"/>
<sequence length="331" mass="36523">MSLDVLFYRIFRNRRMIVLGVLLPVLVVCLANSMSDHSHPILMGLAILIPAAHAIRYPNVAGETINVSLTLSVCLALAATISPELSLAAVLSRVFWLFVAAFLVFMALTIFMPFLYLFGAETPVATRTVATSKLDPAALRNAITYYPGREDARVTCGPADEKGIFDVETRLLVDKMDFGCDVTDEDQPQEDEDIGPEDARIFNDMREGLLRTQMKAMVFSSSDEHHEVFVIAGEGEEVIAVRHEFQALKRGGTKVIYQEQGDVVPRQMLLSMWLSDYVADYLTDEIDRAEGRSSRANRAFANSQMIVDIARLMMPGRRGGGPEAPATSDAG</sequence>
<feature type="transmembrane region" description="Helical" evidence="1">
    <location>
        <begin position="64"/>
        <end position="82"/>
    </location>
</feature>
<organism evidence="2 3">
    <name type="scientific">Candidatus Rhodobacter oscarellae</name>
    <dbReference type="NCBI Taxonomy" id="1675527"/>
    <lineage>
        <taxon>Bacteria</taxon>
        <taxon>Pseudomonadati</taxon>
        <taxon>Pseudomonadota</taxon>
        <taxon>Alphaproteobacteria</taxon>
        <taxon>Rhodobacterales</taxon>
        <taxon>Rhodobacter group</taxon>
        <taxon>Rhodobacter</taxon>
    </lineage>
</organism>
<feature type="transmembrane region" description="Helical" evidence="1">
    <location>
        <begin position="41"/>
        <end position="57"/>
    </location>
</feature>
<keyword evidence="1" id="KW-0812">Transmembrane</keyword>
<dbReference type="Proteomes" id="UP000037178">
    <property type="component" value="Unassembled WGS sequence"/>
</dbReference>
<comment type="caution">
    <text evidence="2">The sequence shown here is derived from an EMBL/GenBank/DDBJ whole genome shotgun (WGS) entry which is preliminary data.</text>
</comment>
<accession>A0A0J9E4X2</accession>
<feature type="transmembrane region" description="Helical" evidence="1">
    <location>
        <begin position="94"/>
        <end position="118"/>
    </location>
</feature>
<protein>
    <submittedName>
        <fullName evidence="2">Uncharacterized protein</fullName>
    </submittedName>
</protein>
<reference evidence="2 3" key="1">
    <citation type="submission" date="2015-06" db="EMBL/GenBank/DDBJ databases">
        <title>Draft genome sequence of an Alphaproteobacteria species associated to the Mediterranean sponge Oscarella lobularis.</title>
        <authorList>
            <person name="Jourda C."/>
            <person name="Santini S."/>
            <person name="Claverie J.-M."/>
        </authorList>
    </citation>
    <scope>NUCLEOTIDE SEQUENCE [LARGE SCALE GENOMIC DNA]</scope>
    <source>
        <strain evidence="2">IGS</strain>
    </source>
</reference>
<evidence type="ECO:0000313" key="3">
    <source>
        <dbReference type="Proteomes" id="UP000037178"/>
    </source>
</evidence>
<dbReference type="STRING" id="1675527.AIOL_002818"/>
<dbReference type="AlphaFoldDB" id="A0A0J9E4X2"/>
<evidence type="ECO:0000313" key="2">
    <source>
        <dbReference type="EMBL" id="KMW57850.1"/>
    </source>
</evidence>
<keyword evidence="1" id="KW-1133">Transmembrane helix</keyword>
<dbReference type="PATRIC" id="fig|1675527.3.peg.2950"/>
<keyword evidence="3" id="KW-1185">Reference proteome</keyword>
<gene>
    <name evidence="2" type="ORF">AIOL_002818</name>
</gene>